<dbReference type="GO" id="GO:0005524">
    <property type="term" value="F:ATP binding"/>
    <property type="evidence" value="ECO:0007669"/>
    <property type="project" value="UniProtKB-KW"/>
</dbReference>
<dbReference type="Gene3D" id="3.30.565.10">
    <property type="entry name" value="Histidine kinase-like ATPase, C-terminal domain"/>
    <property type="match status" value="1"/>
</dbReference>
<gene>
    <name evidence="16" type="ORF">EV194_102181</name>
</gene>
<comment type="caution">
    <text evidence="16">The sequence shown here is derived from an EMBL/GenBank/DDBJ whole genome shotgun (WGS) entry which is preliminary data.</text>
</comment>
<evidence type="ECO:0000256" key="6">
    <source>
        <dbReference type="ARBA" id="ARBA00022679"/>
    </source>
</evidence>
<evidence type="ECO:0000256" key="8">
    <source>
        <dbReference type="ARBA" id="ARBA00022777"/>
    </source>
</evidence>
<comment type="catalytic activity">
    <reaction evidence="1">
        <text>ATP + protein L-histidine = ADP + protein N-phospho-L-histidine.</text>
        <dbReference type="EC" id="2.7.13.3"/>
    </reaction>
</comment>
<dbReference type="InterPro" id="IPR013655">
    <property type="entry name" value="PAS_fold_3"/>
</dbReference>
<evidence type="ECO:0000256" key="2">
    <source>
        <dbReference type="ARBA" id="ARBA00004236"/>
    </source>
</evidence>
<keyword evidence="7" id="KW-0547">Nucleotide-binding</keyword>
<feature type="transmembrane region" description="Helical" evidence="12">
    <location>
        <begin position="92"/>
        <end position="110"/>
    </location>
</feature>
<dbReference type="FunFam" id="3.30.565.10:FF:000023">
    <property type="entry name" value="PAS domain-containing sensor histidine kinase"/>
    <property type="match status" value="1"/>
</dbReference>
<dbReference type="PRINTS" id="PR00344">
    <property type="entry name" value="BCTRLSENSOR"/>
</dbReference>
<dbReference type="InterPro" id="IPR050736">
    <property type="entry name" value="Sensor_HK_Regulatory"/>
</dbReference>
<dbReference type="InterPro" id="IPR036890">
    <property type="entry name" value="HATPase_C_sf"/>
</dbReference>
<dbReference type="CDD" id="cd16922">
    <property type="entry name" value="HATPase_EvgS-ArcB-TorS-like"/>
    <property type="match status" value="1"/>
</dbReference>
<proteinExistence type="predicted"/>
<name>A0A4R2GLB1_9BACT</name>
<feature type="transmembrane region" description="Helical" evidence="12">
    <location>
        <begin position="216"/>
        <end position="234"/>
    </location>
</feature>
<dbReference type="OrthoDB" id="9796457at2"/>
<dbReference type="InterPro" id="IPR003594">
    <property type="entry name" value="HATPase_dom"/>
</dbReference>
<dbReference type="InterPro" id="IPR000700">
    <property type="entry name" value="PAS-assoc_C"/>
</dbReference>
<dbReference type="Gene3D" id="2.10.70.100">
    <property type="match status" value="1"/>
</dbReference>
<dbReference type="PANTHER" id="PTHR43711:SF31">
    <property type="entry name" value="HISTIDINE KINASE"/>
    <property type="match status" value="1"/>
</dbReference>
<feature type="domain" description="PAS" evidence="14">
    <location>
        <begin position="303"/>
        <end position="357"/>
    </location>
</feature>
<dbReference type="NCBIfam" id="TIGR00229">
    <property type="entry name" value="sensory_box"/>
    <property type="match status" value="1"/>
</dbReference>
<dbReference type="PROSITE" id="PS50112">
    <property type="entry name" value="PAS"/>
    <property type="match status" value="1"/>
</dbReference>
<dbReference type="EMBL" id="SLWK01000002">
    <property type="protein sequence ID" value="TCO09755.1"/>
    <property type="molecule type" value="Genomic_DNA"/>
</dbReference>
<dbReference type="InterPro" id="IPR004358">
    <property type="entry name" value="Sig_transdc_His_kin-like_C"/>
</dbReference>
<comment type="subcellular location">
    <subcellularLocation>
        <location evidence="2">Cell membrane</location>
    </subcellularLocation>
</comment>
<feature type="transmembrane region" description="Helical" evidence="12">
    <location>
        <begin position="51"/>
        <end position="72"/>
    </location>
</feature>
<evidence type="ECO:0000256" key="7">
    <source>
        <dbReference type="ARBA" id="ARBA00022741"/>
    </source>
</evidence>
<keyword evidence="10" id="KW-0902">Two-component regulatory system</keyword>
<dbReference type="GO" id="GO:0000155">
    <property type="term" value="F:phosphorelay sensor kinase activity"/>
    <property type="evidence" value="ECO:0007669"/>
    <property type="project" value="InterPro"/>
</dbReference>
<dbReference type="Proteomes" id="UP000295221">
    <property type="component" value="Unassembled WGS sequence"/>
</dbReference>
<dbReference type="SUPFAM" id="SSF55874">
    <property type="entry name" value="ATPase domain of HSP90 chaperone/DNA topoisomerase II/histidine kinase"/>
    <property type="match status" value="1"/>
</dbReference>
<evidence type="ECO:0000313" key="17">
    <source>
        <dbReference type="Proteomes" id="UP000295221"/>
    </source>
</evidence>
<sequence>MRPEPDSYNQENYSSDFLSTTRKVQIAVISGVLTFLFAKASITVDIGQINLTLPWSLLFSVMTSLVLGWKYALICATSGGALYPLLLWPTNGYASILSITVLTFLLLLLGRTSPEFKTANKGLYYKALTRQYIIFIISLSTSYFLFFNYLLSFNPPFWAGNTVKFLAGNIITSIVVKDSINALFLIIAGSALLRIPVVRKIYNLPVTNYMRYNKKILSGAVVTAFSIWGLFIILDSTFIKTMHHQYEHYYSLALWILLFSGFTVSIILFQFAESRLQTEQKLSESADRLKKSQNLARMGNWDLDQSTKTLTWSPEVYEIFGANPDNPITTVDDFVQFIHPHDGEMVISAYNKSVIDKQPNYEFEHRIIKGDTGEIRHVLEKCENVFDEQRNVVRSTGLVMDITERVMATQELIEAKNRAEESDRLKSAFLANLSHEIRTPMNAIIGFAELFQLPNIHSKDQHFYSNVIKKSGYHLLAIINNMIEFSGIESGHTKVRTTPVNLKELMTDIYNSFLRTIPDDAGFEFQLSTPAAKSHQLMVTDEVKLRQILSNLISNAIKFTEAGKVNFGYESKDNQFCFFVEDTGIGINKIHHKLIFKRFRQVEGDHTIRAGGSGLGLAISKAYVELLGGKIKLESEPGKGSRFSFSLPETPS</sequence>
<evidence type="ECO:0000256" key="9">
    <source>
        <dbReference type="ARBA" id="ARBA00022840"/>
    </source>
</evidence>
<keyword evidence="9" id="KW-0067">ATP-binding</keyword>
<dbReference type="InterPro" id="IPR005467">
    <property type="entry name" value="His_kinase_dom"/>
</dbReference>
<feature type="domain" description="PAC" evidence="15">
    <location>
        <begin position="361"/>
        <end position="414"/>
    </location>
</feature>
<keyword evidence="5" id="KW-0597">Phosphoprotein</keyword>
<organism evidence="16 17">
    <name type="scientific">Natronoflexus pectinivorans</name>
    <dbReference type="NCBI Taxonomy" id="682526"/>
    <lineage>
        <taxon>Bacteria</taxon>
        <taxon>Pseudomonadati</taxon>
        <taxon>Bacteroidota</taxon>
        <taxon>Bacteroidia</taxon>
        <taxon>Marinilabiliales</taxon>
        <taxon>Marinilabiliaceae</taxon>
        <taxon>Natronoflexus</taxon>
    </lineage>
</organism>
<dbReference type="RefSeq" id="WP_132432531.1">
    <property type="nucleotide sequence ID" value="NZ_SLWK01000002.1"/>
</dbReference>
<keyword evidence="17" id="KW-1185">Reference proteome</keyword>
<dbReference type="SMART" id="SM00388">
    <property type="entry name" value="HisKA"/>
    <property type="match status" value="1"/>
</dbReference>
<dbReference type="Pfam" id="PF02518">
    <property type="entry name" value="HATPase_c"/>
    <property type="match status" value="1"/>
</dbReference>
<feature type="transmembrane region" description="Helical" evidence="12">
    <location>
        <begin position="131"/>
        <end position="150"/>
    </location>
</feature>
<evidence type="ECO:0000256" key="3">
    <source>
        <dbReference type="ARBA" id="ARBA00012438"/>
    </source>
</evidence>
<dbReference type="SMART" id="SM00387">
    <property type="entry name" value="HATPase_c"/>
    <property type="match status" value="1"/>
</dbReference>
<dbReference type="Gene3D" id="1.10.287.130">
    <property type="match status" value="1"/>
</dbReference>
<keyword evidence="11 12" id="KW-0472">Membrane</keyword>
<dbReference type="PROSITE" id="PS50113">
    <property type="entry name" value="PAC"/>
    <property type="match status" value="1"/>
</dbReference>
<dbReference type="InterPro" id="IPR003661">
    <property type="entry name" value="HisK_dim/P_dom"/>
</dbReference>
<reference evidence="16 17" key="1">
    <citation type="submission" date="2019-03" db="EMBL/GenBank/DDBJ databases">
        <title>Genomic Encyclopedia of Type Strains, Phase IV (KMG-IV): sequencing the most valuable type-strain genomes for metagenomic binning, comparative biology and taxonomic classification.</title>
        <authorList>
            <person name="Goeker M."/>
        </authorList>
    </citation>
    <scope>NUCLEOTIDE SEQUENCE [LARGE SCALE GENOMIC DNA]</scope>
    <source>
        <strain evidence="16 17">DSM 24179</strain>
    </source>
</reference>
<keyword evidence="4" id="KW-1003">Cell membrane</keyword>
<dbReference type="CDD" id="cd00082">
    <property type="entry name" value="HisKA"/>
    <property type="match status" value="1"/>
</dbReference>
<evidence type="ECO:0000259" key="13">
    <source>
        <dbReference type="PROSITE" id="PS50109"/>
    </source>
</evidence>
<dbReference type="AlphaFoldDB" id="A0A4R2GLB1"/>
<dbReference type="SUPFAM" id="SSF47384">
    <property type="entry name" value="Homodimeric domain of signal transducing histidine kinase"/>
    <property type="match status" value="1"/>
</dbReference>
<evidence type="ECO:0000256" key="4">
    <source>
        <dbReference type="ARBA" id="ARBA00022475"/>
    </source>
</evidence>
<feature type="transmembrane region" description="Helical" evidence="12">
    <location>
        <begin position="170"/>
        <end position="195"/>
    </location>
</feature>
<dbReference type="InterPro" id="IPR035965">
    <property type="entry name" value="PAS-like_dom_sf"/>
</dbReference>
<evidence type="ECO:0000256" key="11">
    <source>
        <dbReference type="ARBA" id="ARBA00023136"/>
    </source>
</evidence>
<dbReference type="Gene3D" id="3.30.450.20">
    <property type="entry name" value="PAS domain"/>
    <property type="match status" value="1"/>
</dbReference>
<evidence type="ECO:0000256" key="1">
    <source>
        <dbReference type="ARBA" id="ARBA00000085"/>
    </source>
</evidence>
<accession>A0A4R2GLB1</accession>
<dbReference type="SUPFAM" id="SSF55785">
    <property type="entry name" value="PYP-like sensor domain (PAS domain)"/>
    <property type="match status" value="1"/>
</dbReference>
<dbReference type="EC" id="2.7.13.3" evidence="3"/>
<protein>
    <recommendedName>
        <fullName evidence="3">histidine kinase</fullName>
        <ecNumber evidence="3">2.7.13.3</ecNumber>
    </recommendedName>
</protein>
<keyword evidence="12" id="KW-0812">Transmembrane</keyword>
<dbReference type="PROSITE" id="PS50109">
    <property type="entry name" value="HIS_KIN"/>
    <property type="match status" value="1"/>
</dbReference>
<dbReference type="Pfam" id="PF00512">
    <property type="entry name" value="HisKA"/>
    <property type="match status" value="1"/>
</dbReference>
<feature type="transmembrane region" description="Helical" evidence="12">
    <location>
        <begin position="24"/>
        <end position="44"/>
    </location>
</feature>
<evidence type="ECO:0000313" key="16">
    <source>
        <dbReference type="EMBL" id="TCO09755.1"/>
    </source>
</evidence>
<dbReference type="InterPro" id="IPR036097">
    <property type="entry name" value="HisK_dim/P_sf"/>
</dbReference>
<evidence type="ECO:0000256" key="10">
    <source>
        <dbReference type="ARBA" id="ARBA00023012"/>
    </source>
</evidence>
<dbReference type="GO" id="GO:0005886">
    <property type="term" value="C:plasma membrane"/>
    <property type="evidence" value="ECO:0007669"/>
    <property type="project" value="UniProtKB-SubCell"/>
</dbReference>
<dbReference type="PANTHER" id="PTHR43711">
    <property type="entry name" value="TWO-COMPONENT HISTIDINE KINASE"/>
    <property type="match status" value="1"/>
</dbReference>
<keyword evidence="8" id="KW-0418">Kinase</keyword>
<feature type="transmembrane region" description="Helical" evidence="12">
    <location>
        <begin position="249"/>
        <end position="272"/>
    </location>
</feature>
<evidence type="ECO:0000256" key="5">
    <source>
        <dbReference type="ARBA" id="ARBA00022553"/>
    </source>
</evidence>
<evidence type="ECO:0000259" key="15">
    <source>
        <dbReference type="PROSITE" id="PS50113"/>
    </source>
</evidence>
<dbReference type="Pfam" id="PF08447">
    <property type="entry name" value="PAS_3"/>
    <property type="match status" value="1"/>
</dbReference>
<dbReference type="InterPro" id="IPR000014">
    <property type="entry name" value="PAS"/>
</dbReference>
<evidence type="ECO:0000256" key="12">
    <source>
        <dbReference type="SAM" id="Phobius"/>
    </source>
</evidence>
<evidence type="ECO:0000259" key="14">
    <source>
        <dbReference type="PROSITE" id="PS50112"/>
    </source>
</evidence>
<feature type="domain" description="Histidine kinase" evidence="13">
    <location>
        <begin position="432"/>
        <end position="651"/>
    </location>
</feature>
<keyword evidence="12" id="KW-1133">Transmembrane helix</keyword>
<keyword evidence="6" id="KW-0808">Transferase</keyword>